<comment type="catalytic activity">
    <reaction evidence="10">
        <text>8-oxo-dGTP + H2O = 8-oxo-dGMP + diphosphate + H(+)</text>
        <dbReference type="Rhea" id="RHEA:31575"/>
        <dbReference type="ChEBI" id="CHEBI:15377"/>
        <dbReference type="ChEBI" id="CHEBI:15378"/>
        <dbReference type="ChEBI" id="CHEBI:33019"/>
        <dbReference type="ChEBI" id="CHEBI:63224"/>
        <dbReference type="ChEBI" id="CHEBI:77896"/>
        <dbReference type="EC" id="3.6.1.55"/>
    </reaction>
</comment>
<evidence type="ECO:0000256" key="4">
    <source>
        <dbReference type="ARBA" id="ARBA00022705"/>
    </source>
</evidence>
<gene>
    <name evidence="13" type="ORF">SAMN05192558_10871</name>
</gene>
<dbReference type="SUPFAM" id="SSF55811">
    <property type="entry name" value="Nudix"/>
    <property type="match status" value="1"/>
</dbReference>
<dbReference type="RefSeq" id="WP_324187098.1">
    <property type="nucleotide sequence ID" value="NZ_FNDV01000013.1"/>
</dbReference>
<dbReference type="GO" id="GO:0008413">
    <property type="term" value="F:8-oxo-7,8-dihydroguanosine triphosphate pyrophosphatase activity"/>
    <property type="evidence" value="ECO:0007669"/>
    <property type="project" value="TreeGrafter"/>
</dbReference>
<keyword evidence="14" id="KW-1185">Reference proteome</keyword>
<sequence length="214" mass="22678">MRALSAAFGAEGVLDPSRAGLVGVGDEIRVGWSRMRIVELGVDGLRAVRVGGLPAPPLEIPSTGGAWPRVTARVHAKAAALRGARVVVGAAIVRGGRLLAQQRSYPAEAAGLWELPGGRVEPGESDVDAVRRECLEELGVDVTPTVPVGPDVVLRDDLILRVYGASLDRGEPHPHDHQAVAWLTEGTLDTVTWLPADRVLVPALRTFLRAVQPN</sequence>
<dbReference type="GO" id="GO:0006260">
    <property type="term" value="P:DNA replication"/>
    <property type="evidence" value="ECO:0007669"/>
    <property type="project" value="UniProtKB-KW"/>
</dbReference>
<dbReference type="Pfam" id="PF00293">
    <property type="entry name" value="NUDIX"/>
    <property type="match status" value="1"/>
</dbReference>
<keyword evidence="5" id="KW-0479">Metal-binding</keyword>
<dbReference type="PANTHER" id="PTHR47707">
    <property type="entry name" value="8-OXO-DGTP DIPHOSPHATASE"/>
    <property type="match status" value="1"/>
</dbReference>
<comment type="cofactor">
    <cofactor evidence="1">
        <name>Mg(2+)</name>
        <dbReference type="ChEBI" id="CHEBI:18420"/>
    </cofactor>
</comment>
<name>A0A1H0RPX8_9PSEU</name>
<dbReference type="InterPro" id="IPR020476">
    <property type="entry name" value="Nudix_hydrolase"/>
</dbReference>
<dbReference type="EC" id="3.6.1.55" evidence="11"/>
<keyword evidence="4" id="KW-0235">DNA replication</keyword>
<organism evidence="13 14">
    <name type="scientific">Actinokineospora alba</name>
    <dbReference type="NCBI Taxonomy" id="504798"/>
    <lineage>
        <taxon>Bacteria</taxon>
        <taxon>Bacillati</taxon>
        <taxon>Actinomycetota</taxon>
        <taxon>Actinomycetes</taxon>
        <taxon>Pseudonocardiales</taxon>
        <taxon>Pseudonocardiaceae</taxon>
        <taxon>Actinokineospora</taxon>
    </lineage>
</organism>
<evidence type="ECO:0000256" key="10">
    <source>
        <dbReference type="ARBA" id="ARBA00035861"/>
    </source>
</evidence>
<dbReference type="PANTHER" id="PTHR47707:SF1">
    <property type="entry name" value="NUDIX HYDROLASE FAMILY PROTEIN"/>
    <property type="match status" value="1"/>
</dbReference>
<keyword evidence="8" id="KW-0460">Magnesium</keyword>
<evidence type="ECO:0000256" key="3">
    <source>
        <dbReference type="ARBA" id="ARBA00022457"/>
    </source>
</evidence>
<keyword evidence="9" id="KW-0234">DNA repair</keyword>
<evidence type="ECO:0000256" key="2">
    <source>
        <dbReference type="ARBA" id="ARBA00005582"/>
    </source>
</evidence>
<dbReference type="GO" id="GO:0046872">
    <property type="term" value="F:metal ion binding"/>
    <property type="evidence" value="ECO:0007669"/>
    <property type="project" value="UniProtKB-KW"/>
</dbReference>
<evidence type="ECO:0000256" key="11">
    <source>
        <dbReference type="ARBA" id="ARBA00038905"/>
    </source>
</evidence>
<evidence type="ECO:0000256" key="8">
    <source>
        <dbReference type="ARBA" id="ARBA00022842"/>
    </source>
</evidence>
<protein>
    <recommendedName>
        <fullName evidence="11">8-oxo-dGTP diphosphatase</fullName>
        <ecNumber evidence="11">3.6.1.55</ecNumber>
    </recommendedName>
</protein>
<dbReference type="Proteomes" id="UP000199651">
    <property type="component" value="Unassembled WGS sequence"/>
</dbReference>
<dbReference type="AlphaFoldDB" id="A0A1H0RPX8"/>
<keyword evidence="7" id="KW-0378">Hydrolase</keyword>
<evidence type="ECO:0000256" key="9">
    <source>
        <dbReference type="ARBA" id="ARBA00023204"/>
    </source>
</evidence>
<feature type="domain" description="Nudix hydrolase" evidence="12">
    <location>
        <begin position="83"/>
        <end position="214"/>
    </location>
</feature>
<evidence type="ECO:0000259" key="12">
    <source>
        <dbReference type="PROSITE" id="PS51462"/>
    </source>
</evidence>
<dbReference type="GO" id="GO:0044715">
    <property type="term" value="F:8-oxo-dGDP phosphatase activity"/>
    <property type="evidence" value="ECO:0007669"/>
    <property type="project" value="TreeGrafter"/>
</dbReference>
<dbReference type="EMBL" id="FNJB01000008">
    <property type="protein sequence ID" value="SDP31572.1"/>
    <property type="molecule type" value="Genomic_DNA"/>
</dbReference>
<dbReference type="InterPro" id="IPR015797">
    <property type="entry name" value="NUDIX_hydrolase-like_dom_sf"/>
</dbReference>
<dbReference type="CDD" id="cd03425">
    <property type="entry name" value="NUDIX_MutT_NudA_like"/>
    <property type="match status" value="1"/>
</dbReference>
<reference evidence="14" key="1">
    <citation type="submission" date="2016-10" db="EMBL/GenBank/DDBJ databases">
        <authorList>
            <person name="Varghese N."/>
            <person name="Submissions S."/>
        </authorList>
    </citation>
    <scope>NUCLEOTIDE SEQUENCE [LARGE SCALE GENOMIC DNA]</scope>
    <source>
        <strain evidence="14">IBRC-M 10655</strain>
    </source>
</reference>
<evidence type="ECO:0000256" key="7">
    <source>
        <dbReference type="ARBA" id="ARBA00022801"/>
    </source>
</evidence>
<dbReference type="GO" id="GO:0035539">
    <property type="term" value="F:8-oxo-7,8-dihydrodeoxyguanosine triphosphate pyrophosphatase activity"/>
    <property type="evidence" value="ECO:0007669"/>
    <property type="project" value="UniProtKB-EC"/>
</dbReference>
<dbReference type="PRINTS" id="PR00502">
    <property type="entry name" value="NUDIXFAMILY"/>
</dbReference>
<evidence type="ECO:0000256" key="5">
    <source>
        <dbReference type="ARBA" id="ARBA00022723"/>
    </source>
</evidence>
<keyword evidence="6" id="KW-0227">DNA damage</keyword>
<evidence type="ECO:0000313" key="13">
    <source>
        <dbReference type="EMBL" id="SDP31572.1"/>
    </source>
</evidence>
<dbReference type="STRING" id="504798.SAMN05421871_11371"/>
<keyword evidence="3" id="KW-0515">Mutator protein</keyword>
<comment type="similarity">
    <text evidence="2">Belongs to the Nudix hydrolase family.</text>
</comment>
<dbReference type="InterPro" id="IPR000086">
    <property type="entry name" value="NUDIX_hydrolase_dom"/>
</dbReference>
<evidence type="ECO:0000256" key="6">
    <source>
        <dbReference type="ARBA" id="ARBA00022763"/>
    </source>
</evidence>
<proteinExistence type="inferred from homology"/>
<dbReference type="GO" id="GO:0006281">
    <property type="term" value="P:DNA repair"/>
    <property type="evidence" value="ECO:0007669"/>
    <property type="project" value="UniProtKB-KW"/>
</dbReference>
<evidence type="ECO:0000313" key="14">
    <source>
        <dbReference type="Proteomes" id="UP000199651"/>
    </source>
</evidence>
<evidence type="ECO:0000256" key="1">
    <source>
        <dbReference type="ARBA" id="ARBA00001946"/>
    </source>
</evidence>
<dbReference type="InterPro" id="IPR047127">
    <property type="entry name" value="MutT-like"/>
</dbReference>
<dbReference type="GO" id="GO:0044716">
    <property type="term" value="F:8-oxo-GDP phosphatase activity"/>
    <property type="evidence" value="ECO:0007669"/>
    <property type="project" value="TreeGrafter"/>
</dbReference>
<accession>A0A1H0RPX8</accession>
<dbReference type="PROSITE" id="PS51462">
    <property type="entry name" value="NUDIX"/>
    <property type="match status" value="1"/>
</dbReference>
<dbReference type="Gene3D" id="3.90.79.10">
    <property type="entry name" value="Nucleoside Triphosphate Pyrophosphohydrolase"/>
    <property type="match status" value="1"/>
</dbReference>